<dbReference type="PROSITE" id="PS00092">
    <property type="entry name" value="N6_MTASE"/>
    <property type="match status" value="1"/>
</dbReference>
<dbReference type="PROSITE" id="PS00166">
    <property type="entry name" value="ENOYL_COA_HYDRATASE"/>
    <property type="match status" value="1"/>
</dbReference>
<comment type="similarity">
    <text evidence="1 2">Belongs to the enoyl-CoA hydratase/isomerase family.</text>
</comment>
<dbReference type="InterPro" id="IPR018376">
    <property type="entry name" value="Enoyl-CoA_hyd/isom_CS"/>
</dbReference>
<protein>
    <submittedName>
        <fullName evidence="3">Enoyl-CoA hydratase/isomerase family protein</fullName>
    </submittedName>
</protein>
<comment type="caution">
    <text evidence="3">The sequence shown here is derived from an EMBL/GenBank/DDBJ whole genome shotgun (WGS) entry which is preliminary data.</text>
</comment>
<dbReference type="Proteomes" id="UP000655523">
    <property type="component" value="Unassembled WGS sequence"/>
</dbReference>
<reference evidence="3 4" key="1">
    <citation type="submission" date="2019-11" db="EMBL/GenBank/DDBJ databases">
        <title>Metabolism of dissolved organic matter in forest soils.</title>
        <authorList>
            <person name="Cyle K.T."/>
            <person name="Wilhelm R.C."/>
            <person name="Martinez C.E."/>
        </authorList>
    </citation>
    <scope>NUCLEOTIDE SEQUENCE [LARGE SCALE GENOMIC DNA]</scope>
    <source>
        <strain evidence="3 4">5N</strain>
    </source>
</reference>
<organism evidence="3 4">
    <name type="scientific">Paraburkholderia elongata</name>
    <dbReference type="NCBI Taxonomy" id="2675747"/>
    <lineage>
        <taxon>Bacteria</taxon>
        <taxon>Pseudomonadati</taxon>
        <taxon>Pseudomonadota</taxon>
        <taxon>Betaproteobacteria</taxon>
        <taxon>Burkholderiales</taxon>
        <taxon>Burkholderiaceae</taxon>
        <taxon>Paraburkholderia</taxon>
    </lineage>
</organism>
<name>A0A972NLA8_9BURK</name>
<dbReference type="Gene3D" id="3.90.226.10">
    <property type="entry name" value="2-enoyl-CoA Hydratase, Chain A, domain 1"/>
    <property type="match status" value="1"/>
</dbReference>
<dbReference type="Pfam" id="PF00378">
    <property type="entry name" value="ECH_1"/>
    <property type="match status" value="1"/>
</dbReference>
<keyword evidence="4" id="KW-1185">Reference proteome</keyword>
<dbReference type="InterPro" id="IPR029045">
    <property type="entry name" value="ClpP/crotonase-like_dom_sf"/>
</dbReference>
<accession>A0A972NLA8</accession>
<dbReference type="GO" id="GO:0008168">
    <property type="term" value="F:methyltransferase activity"/>
    <property type="evidence" value="ECO:0007669"/>
    <property type="project" value="InterPro"/>
</dbReference>
<evidence type="ECO:0000256" key="1">
    <source>
        <dbReference type="ARBA" id="ARBA00005254"/>
    </source>
</evidence>
<dbReference type="GO" id="GO:0032259">
    <property type="term" value="P:methylation"/>
    <property type="evidence" value="ECO:0007669"/>
    <property type="project" value="InterPro"/>
</dbReference>
<dbReference type="CDD" id="cd06558">
    <property type="entry name" value="crotonase-like"/>
    <property type="match status" value="1"/>
</dbReference>
<dbReference type="PANTHER" id="PTHR11941">
    <property type="entry name" value="ENOYL-COA HYDRATASE-RELATED"/>
    <property type="match status" value="1"/>
</dbReference>
<dbReference type="PANTHER" id="PTHR11941:SF54">
    <property type="entry name" value="ENOYL-COA HYDRATASE, MITOCHONDRIAL"/>
    <property type="match status" value="1"/>
</dbReference>
<sequence length="262" mass="28180">MKSVRFERDGKVGNIVLANPPYNRLDQRFAQCLREAVHEAGESDIRVLVVRAEGPHFSLGGEIRDWPGKDLNWARTFIAEINTSYRAIEALRVPTVAVVQGLAFGGGLELVLSCDFIVAATDAVFRCVEVTTAMLPLAGAVQRLAERVGRGRASRFAMLGEPIPGSVAGELGIATHVAEPGELESVAKELVTRLANGPTLSYAATRTLLKTWSSGGVAGADVAMLDIGMELYKTEDATRGFVNTAEAFDRDEEPGDLVFYGK</sequence>
<evidence type="ECO:0000256" key="2">
    <source>
        <dbReference type="RuleBase" id="RU003707"/>
    </source>
</evidence>
<dbReference type="SUPFAM" id="SSF52096">
    <property type="entry name" value="ClpP/crotonase"/>
    <property type="match status" value="1"/>
</dbReference>
<dbReference type="EMBL" id="WOEZ01000050">
    <property type="protein sequence ID" value="NPT55066.1"/>
    <property type="molecule type" value="Genomic_DNA"/>
</dbReference>
<dbReference type="InterPro" id="IPR001753">
    <property type="entry name" value="Enoyl-CoA_hydra/iso"/>
</dbReference>
<evidence type="ECO:0000313" key="3">
    <source>
        <dbReference type="EMBL" id="NPT55066.1"/>
    </source>
</evidence>
<dbReference type="GO" id="GO:0006635">
    <property type="term" value="P:fatty acid beta-oxidation"/>
    <property type="evidence" value="ECO:0007669"/>
    <property type="project" value="TreeGrafter"/>
</dbReference>
<dbReference type="AlphaFoldDB" id="A0A972NLA8"/>
<proteinExistence type="inferred from homology"/>
<dbReference type="RefSeq" id="WP_172163357.1">
    <property type="nucleotide sequence ID" value="NZ_WOEZ01000050.1"/>
</dbReference>
<gene>
    <name evidence="3" type="ORF">GNZ13_10720</name>
</gene>
<evidence type="ECO:0000313" key="4">
    <source>
        <dbReference type="Proteomes" id="UP000655523"/>
    </source>
</evidence>
<dbReference type="GO" id="GO:0003676">
    <property type="term" value="F:nucleic acid binding"/>
    <property type="evidence" value="ECO:0007669"/>
    <property type="project" value="InterPro"/>
</dbReference>
<dbReference type="InterPro" id="IPR002052">
    <property type="entry name" value="DNA_methylase_N6_adenine_CS"/>
</dbReference>